<comment type="catalytic activity">
    <reaction evidence="1">
        <text>ATP + H2O = ADP + phosphate + H(+)</text>
        <dbReference type="Rhea" id="RHEA:13065"/>
        <dbReference type="ChEBI" id="CHEBI:15377"/>
        <dbReference type="ChEBI" id="CHEBI:15378"/>
        <dbReference type="ChEBI" id="CHEBI:30616"/>
        <dbReference type="ChEBI" id="CHEBI:43474"/>
        <dbReference type="ChEBI" id="CHEBI:456216"/>
        <dbReference type="EC" id="5.6.2.3"/>
    </reaction>
</comment>
<dbReference type="GO" id="GO:0016887">
    <property type="term" value="F:ATP hydrolysis activity"/>
    <property type="evidence" value="ECO:0007669"/>
    <property type="project" value="RHEA"/>
</dbReference>
<dbReference type="GO" id="GO:0005524">
    <property type="term" value="F:ATP binding"/>
    <property type="evidence" value="ECO:0007669"/>
    <property type="project" value="UniProtKB-KW"/>
</dbReference>
<keyword evidence="1" id="KW-0234">DNA repair</keyword>
<dbReference type="Pfam" id="PF05970">
    <property type="entry name" value="PIF1"/>
    <property type="match status" value="1"/>
</dbReference>
<dbReference type="Proteomes" id="UP000198211">
    <property type="component" value="Unassembled WGS sequence"/>
</dbReference>
<keyword evidence="1" id="KW-0233">DNA recombination</keyword>
<dbReference type="GO" id="GO:0006310">
    <property type="term" value="P:DNA recombination"/>
    <property type="evidence" value="ECO:0007669"/>
    <property type="project" value="UniProtKB-KW"/>
</dbReference>
<dbReference type="InterPro" id="IPR027417">
    <property type="entry name" value="P-loop_NTPase"/>
</dbReference>
<dbReference type="Gene3D" id="3.40.50.300">
    <property type="entry name" value="P-loop containing nucleotide triphosphate hydrolases"/>
    <property type="match status" value="1"/>
</dbReference>
<dbReference type="EC" id="5.6.2.3" evidence="1"/>
<dbReference type="AlphaFoldDB" id="A0A225W2Z1"/>
<accession>A0A225W2Z1</accession>
<sequence length="157" mass="17984">MGVKSTTVVTAAYQDIAAQNVRCQIFHYCFGWRVNNHQIKRKPNVVLVKKIHKVKMLIIDEISTSDIQILRRMDSSLRIFLKRPLLRFGGLHILLGGAWLQQLPVAEQSAYLQISRHAISTTLNESTDSVVYLDRVRDAEAYPNVNIVVMLSKNMRH</sequence>
<dbReference type="EMBL" id="NBNE01001952">
    <property type="protein sequence ID" value="OWZ12066.1"/>
    <property type="molecule type" value="Genomic_DNA"/>
</dbReference>
<evidence type="ECO:0000256" key="1">
    <source>
        <dbReference type="RuleBase" id="RU363044"/>
    </source>
</evidence>
<comment type="similarity">
    <text evidence="1">Belongs to the helicase family.</text>
</comment>
<comment type="caution">
    <text evidence="3">The sequence shown here is derived from an EMBL/GenBank/DDBJ whole genome shotgun (WGS) entry which is preliminary data.</text>
</comment>
<reference evidence="4" key="1">
    <citation type="submission" date="2017-03" db="EMBL/GenBank/DDBJ databases">
        <title>Phytopthora megakarya and P. palmivora, two closely related causual agents of cacao black pod achieved similar genome size and gene model numbers by different mechanisms.</title>
        <authorList>
            <person name="Ali S."/>
            <person name="Shao J."/>
            <person name="Larry D.J."/>
            <person name="Kronmiller B."/>
            <person name="Shen D."/>
            <person name="Strem M.D."/>
            <person name="Melnick R.L."/>
            <person name="Guiltinan M.J."/>
            <person name="Tyler B.M."/>
            <person name="Meinhardt L.W."/>
            <person name="Bailey B.A."/>
        </authorList>
    </citation>
    <scope>NUCLEOTIDE SEQUENCE [LARGE SCALE GENOMIC DNA]</scope>
    <source>
        <strain evidence="4">zdho120</strain>
    </source>
</reference>
<evidence type="ECO:0000259" key="2">
    <source>
        <dbReference type="Pfam" id="PF05970"/>
    </source>
</evidence>
<keyword evidence="1" id="KW-0378">Hydrolase</keyword>
<dbReference type="InterPro" id="IPR010285">
    <property type="entry name" value="DNA_helicase_pif1-like_DEAD"/>
</dbReference>
<proteinExistence type="inferred from homology"/>
<dbReference type="GO" id="GO:0043139">
    <property type="term" value="F:5'-3' DNA helicase activity"/>
    <property type="evidence" value="ECO:0007669"/>
    <property type="project" value="UniProtKB-EC"/>
</dbReference>
<dbReference type="GO" id="GO:0000723">
    <property type="term" value="P:telomere maintenance"/>
    <property type="evidence" value="ECO:0007669"/>
    <property type="project" value="InterPro"/>
</dbReference>
<dbReference type="OrthoDB" id="432234at2759"/>
<name>A0A225W2Z1_9STRA</name>
<feature type="domain" description="DNA helicase Pif1-like DEAD-box helicase" evidence="2">
    <location>
        <begin position="6"/>
        <end position="121"/>
    </location>
</feature>
<comment type="cofactor">
    <cofactor evidence="1">
        <name>Mg(2+)</name>
        <dbReference type="ChEBI" id="CHEBI:18420"/>
    </cofactor>
</comment>
<dbReference type="GO" id="GO:0006281">
    <property type="term" value="P:DNA repair"/>
    <property type="evidence" value="ECO:0007669"/>
    <property type="project" value="UniProtKB-KW"/>
</dbReference>
<evidence type="ECO:0000313" key="4">
    <source>
        <dbReference type="Proteomes" id="UP000198211"/>
    </source>
</evidence>
<organism evidence="3 4">
    <name type="scientific">Phytophthora megakarya</name>
    <dbReference type="NCBI Taxonomy" id="4795"/>
    <lineage>
        <taxon>Eukaryota</taxon>
        <taxon>Sar</taxon>
        <taxon>Stramenopiles</taxon>
        <taxon>Oomycota</taxon>
        <taxon>Peronosporomycetes</taxon>
        <taxon>Peronosporales</taxon>
        <taxon>Peronosporaceae</taxon>
        <taxon>Phytophthora</taxon>
    </lineage>
</organism>
<keyword evidence="1 3" id="KW-0347">Helicase</keyword>
<keyword evidence="4" id="KW-1185">Reference proteome</keyword>
<gene>
    <name evidence="3" type="ORF">PHMEG_00014829</name>
</gene>
<keyword evidence="1" id="KW-0227">DNA damage</keyword>
<protein>
    <recommendedName>
        <fullName evidence="1">ATP-dependent DNA helicase</fullName>
        <ecNumber evidence="1">5.6.2.3</ecNumber>
    </recommendedName>
</protein>
<evidence type="ECO:0000313" key="3">
    <source>
        <dbReference type="EMBL" id="OWZ12066.1"/>
    </source>
</evidence>
<keyword evidence="1" id="KW-0067">ATP-binding</keyword>
<keyword evidence="1" id="KW-0547">Nucleotide-binding</keyword>